<protein>
    <submittedName>
        <fullName evidence="1">Uncharacterized protein</fullName>
    </submittedName>
</protein>
<dbReference type="EMBL" id="ML732876">
    <property type="protein sequence ID" value="KAB8268197.1"/>
    <property type="molecule type" value="Genomic_DNA"/>
</dbReference>
<evidence type="ECO:0000313" key="2">
    <source>
        <dbReference type="Proteomes" id="UP000326289"/>
    </source>
</evidence>
<sequence length="161" mass="17338">MATLDSAILCPIQSSQRARLGDAQLINAPDDSFSGSEFGCCREYITYHMYPGDMISIESFPDKSKCVLFSAVVVGPETHTELNSTPSVPYGTKPNQTGPNGTKISVVKFYSPPTPLPAVPRSRGLSDHPLQKRLGFACAPSSSPVLLQLSPFKGFTITSRN</sequence>
<evidence type="ECO:0000313" key="1">
    <source>
        <dbReference type="EMBL" id="KAB8268197.1"/>
    </source>
</evidence>
<name>A0A5N6IPM8_9EURO</name>
<proteinExistence type="predicted"/>
<gene>
    <name evidence="1" type="ORF">BDV30DRAFT_18851</name>
</gene>
<dbReference type="AlphaFoldDB" id="A0A5N6IPM8"/>
<dbReference type="Proteomes" id="UP000326289">
    <property type="component" value="Unassembled WGS sequence"/>
</dbReference>
<organism evidence="1 2">
    <name type="scientific">Aspergillus minisclerotigenes</name>
    <dbReference type="NCBI Taxonomy" id="656917"/>
    <lineage>
        <taxon>Eukaryota</taxon>
        <taxon>Fungi</taxon>
        <taxon>Dikarya</taxon>
        <taxon>Ascomycota</taxon>
        <taxon>Pezizomycotina</taxon>
        <taxon>Eurotiomycetes</taxon>
        <taxon>Eurotiomycetidae</taxon>
        <taxon>Eurotiales</taxon>
        <taxon>Aspergillaceae</taxon>
        <taxon>Aspergillus</taxon>
        <taxon>Aspergillus subgen. Circumdati</taxon>
    </lineage>
</organism>
<reference evidence="1 2" key="1">
    <citation type="submission" date="2019-04" db="EMBL/GenBank/DDBJ databases">
        <title>Fungal friends and foes A comparative genomics study of 23 Aspergillus species from section Flavi.</title>
        <authorList>
            <consortium name="DOE Joint Genome Institute"/>
            <person name="Kjaerbolling I."/>
            <person name="Vesth T.C."/>
            <person name="Frisvad J.C."/>
            <person name="Nybo J.L."/>
            <person name="Theobald S."/>
            <person name="Kildgaard S."/>
            <person name="Petersen T.I."/>
            <person name="Kuo A."/>
            <person name="Sato A."/>
            <person name="Lyhne E.K."/>
            <person name="Kogle M.E."/>
            <person name="Wiebenga A."/>
            <person name="Kun R.S."/>
            <person name="Lubbers R.J."/>
            <person name="Makela M.R."/>
            <person name="Barry K."/>
            <person name="Chovatia M."/>
            <person name="Clum A."/>
            <person name="Daum C."/>
            <person name="Haridas S."/>
            <person name="He G."/>
            <person name="LaButti K."/>
            <person name="Lipzen A."/>
            <person name="Mondo S."/>
            <person name="Pangilinan J."/>
            <person name="Riley R."/>
            <person name="Salamov A."/>
            <person name="Simmons B.A."/>
            <person name="Magnuson J.K."/>
            <person name="Henrissat B."/>
            <person name="Mortensen U.H."/>
            <person name="Larsen T.O."/>
            <person name="De vries R.P."/>
            <person name="Grigoriev I.V."/>
            <person name="Machida M."/>
            <person name="Baker S.E."/>
            <person name="Andersen M.R."/>
        </authorList>
    </citation>
    <scope>NUCLEOTIDE SEQUENCE [LARGE SCALE GENOMIC DNA]</scope>
    <source>
        <strain evidence="1 2">CBS 117635</strain>
    </source>
</reference>
<accession>A0A5N6IPM8</accession>
<keyword evidence="2" id="KW-1185">Reference proteome</keyword>